<dbReference type="Proteomes" id="UP000320239">
    <property type="component" value="Unassembled WGS sequence"/>
</dbReference>
<dbReference type="AlphaFoldDB" id="A0A561WIF7"/>
<reference evidence="1 2" key="1">
    <citation type="submission" date="2019-06" db="EMBL/GenBank/DDBJ databases">
        <title>Sequencing the genomes of 1000 actinobacteria strains.</title>
        <authorList>
            <person name="Klenk H.-P."/>
        </authorList>
    </citation>
    <scope>NUCLEOTIDE SEQUENCE [LARGE SCALE GENOMIC DNA]</scope>
    <source>
        <strain evidence="1 2">DSM 43866</strain>
    </source>
</reference>
<keyword evidence="2" id="KW-1185">Reference proteome</keyword>
<dbReference type="EMBL" id="VIWY01000002">
    <property type="protein sequence ID" value="TWG23646.1"/>
    <property type="molecule type" value="Genomic_DNA"/>
</dbReference>
<evidence type="ECO:0000313" key="2">
    <source>
        <dbReference type="Proteomes" id="UP000320239"/>
    </source>
</evidence>
<sequence>MRGRTISATTTAAIGSAYARPVLRMTTAATITPAITKPAATVSSVALASAASTSGRYSPKVRRESDPARPAAVIAASVAGRGGAEAYLAVRAIRSRAGSGPP</sequence>
<organism evidence="1 2">
    <name type="scientific">Actinoplanes teichomyceticus</name>
    <dbReference type="NCBI Taxonomy" id="1867"/>
    <lineage>
        <taxon>Bacteria</taxon>
        <taxon>Bacillati</taxon>
        <taxon>Actinomycetota</taxon>
        <taxon>Actinomycetes</taxon>
        <taxon>Micromonosporales</taxon>
        <taxon>Micromonosporaceae</taxon>
        <taxon>Actinoplanes</taxon>
    </lineage>
</organism>
<comment type="caution">
    <text evidence="1">The sequence shown here is derived from an EMBL/GenBank/DDBJ whole genome shotgun (WGS) entry which is preliminary data.</text>
</comment>
<protein>
    <submittedName>
        <fullName evidence="1">Uncharacterized protein</fullName>
    </submittedName>
</protein>
<proteinExistence type="predicted"/>
<name>A0A561WIF7_ACTTI</name>
<accession>A0A561WIF7</accession>
<evidence type="ECO:0000313" key="1">
    <source>
        <dbReference type="EMBL" id="TWG23646.1"/>
    </source>
</evidence>
<gene>
    <name evidence="1" type="ORF">FHX34_102195</name>
</gene>